<dbReference type="SUPFAM" id="SSF53098">
    <property type="entry name" value="Ribonuclease H-like"/>
    <property type="match status" value="1"/>
</dbReference>
<keyword evidence="6" id="KW-0695">RNA-directed DNA polymerase</keyword>
<evidence type="ECO:0000256" key="3">
    <source>
        <dbReference type="ARBA" id="ARBA00022722"/>
    </source>
</evidence>
<evidence type="ECO:0000256" key="4">
    <source>
        <dbReference type="ARBA" id="ARBA00022759"/>
    </source>
</evidence>
<evidence type="ECO:0000256" key="2">
    <source>
        <dbReference type="ARBA" id="ARBA00022695"/>
    </source>
</evidence>
<dbReference type="InterPro" id="IPR043502">
    <property type="entry name" value="DNA/RNA_pol_sf"/>
</dbReference>
<feature type="region of interest" description="Disordered" evidence="7">
    <location>
        <begin position="33"/>
        <end position="60"/>
    </location>
</feature>
<dbReference type="Pfam" id="PF05380">
    <property type="entry name" value="Peptidase_A17"/>
    <property type="match status" value="1"/>
</dbReference>
<evidence type="ECO:0000313" key="10">
    <source>
        <dbReference type="Proteomes" id="UP001235939"/>
    </source>
</evidence>
<accession>A0ABY6LBQ6</accession>
<reference evidence="9 10" key="1">
    <citation type="submission" date="2022-01" db="EMBL/GenBank/DDBJ databases">
        <title>A chromosomal length assembly of Cordylochernes scorpioides.</title>
        <authorList>
            <person name="Zeh D."/>
            <person name="Zeh J."/>
        </authorList>
    </citation>
    <scope>NUCLEOTIDE SEQUENCE [LARGE SCALE GENOMIC DNA]</scope>
    <source>
        <strain evidence="9">IN4F17</strain>
        <tissue evidence="9">Whole Body</tissue>
    </source>
</reference>
<feature type="compositionally biased region" description="Low complexity" evidence="7">
    <location>
        <begin position="42"/>
        <end position="54"/>
    </location>
</feature>
<dbReference type="PANTHER" id="PTHR47331">
    <property type="entry name" value="PHD-TYPE DOMAIN-CONTAINING PROTEIN"/>
    <property type="match status" value="1"/>
</dbReference>
<dbReference type="InterPro" id="IPR040676">
    <property type="entry name" value="DUF5641"/>
</dbReference>
<dbReference type="PROSITE" id="PS50994">
    <property type="entry name" value="INTEGRASE"/>
    <property type="match status" value="1"/>
</dbReference>
<dbReference type="Proteomes" id="UP001235939">
    <property type="component" value="Chromosome 14"/>
</dbReference>
<organism evidence="9 10">
    <name type="scientific">Cordylochernes scorpioides</name>
    <dbReference type="NCBI Taxonomy" id="51811"/>
    <lineage>
        <taxon>Eukaryota</taxon>
        <taxon>Metazoa</taxon>
        <taxon>Ecdysozoa</taxon>
        <taxon>Arthropoda</taxon>
        <taxon>Chelicerata</taxon>
        <taxon>Arachnida</taxon>
        <taxon>Pseudoscorpiones</taxon>
        <taxon>Cheliferoidea</taxon>
        <taxon>Chernetidae</taxon>
        <taxon>Cordylochernes</taxon>
    </lineage>
</organism>
<evidence type="ECO:0000256" key="1">
    <source>
        <dbReference type="ARBA" id="ARBA00022679"/>
    </source>
</evidence>
<evidence type="ECO:0000259" key="8">
    <source>
        <dbReference type="PROSITE" id="PS50994"/>
    </source>
</evidence>
<dbReference type="Gene3D" id="2.40.70.10">
    <property type="entry name" value="Acid Proteases"/>
    <property type="match status" value="1"/>
</dbReference>
<sequence length="1077" mass="121504">MSAPGTPSIMALSQKYICDINGWEKIHHRSLHNYSAPQGENSSQKTSQLSSSQQANPTSGSVNITVVNAKAVIKGCDGPLPIIPVVIKGPSGKHRTYALLDTGASRSLISKGLADSVGLEEKSHHYSYGTASGETVIEPNAVLINFSKPVNDNDLLELIKSSFSTENFGVIPRTRWQGMNQVEGRANDILQKTIKRTRSCWETGLLWRNAEGTLPESYQVALGRLSHTDRKLAKYPLLLAAYKAKFDEYLEKGYIRKLDSIEVTKGSERPCMIEWRVFERSSFKRTRLNSPTHIILWNFRVHNIALTGDIIDMFHRVRVIKDEQCSQRFLWRNMNTSIEPDHYEMQVLIFGATSSPCSVINVKNENAMQHELVNHELAPTIVNDFYVDNCLTGADSEEKCMDLRRELSEVNVAGGSTHARVKSLNKKSVIPPRNVLGMWWDPMKDIFGFKFGLNKVPPEILEGAVLTKRQACSLVMSVYDPLCLVNHFKIKGIINLQRTWIAGIGCDEELAPDIYAAWKLWLNLLSRSIIRKVEVPTFVDASQEAFSAVTYLRVETRNGNITTTLFGSKTRLAPLTKLTIPKLELQGCVLGTRFAVLLRSELQLPKVARVGEIQEATKGTDWRWVPTSENPADIATRFETEISFKPTNNSLKDQKRICRAAAVQKAARFWYKKTFHKSGELNPPWKAAMENNKVRQLSLTASPEEYGSAVTTLVQIVKKAKIERLSQCLINGTICLEGRILQANKVPAEQKTPAILPSDYRVTELLIQAEHERCAHQGSETLLNNLRGKFWIIDGRQTTCAYQHPFTFTGLDAFGPFTVTVRRRHEKRWVIIFTCLVTRAIHLEVVHVLGTDEFMMGLSRFIDTRGRPDTIYSDNGTNFVGASKELKLAANEIVFEMMAASGKFGPVKWKFNPPAAPHFGEAWERLIKSVKKCLRAKLNEVNQKDTTLLTALKSAENIINSRPLTYVSSDPTEDYISKLMTRSKWHHQTEQIRTGDLVFLVDELHPRNMWKRGFVSDLHFGPDGQVRVATITAKQNGKAVIYKRPVTKIFPSWIKNGTWRKERQIHEAQLHKLGAGM</sequence>
<dbReference type="InterPro" id="IPR001584">
    <property type="entry name" value="Integrase_cat-core"/>
</dbReference>
<keyword evidence="5" id="KW-0378">Hydrolase</keyword>
<dbReference type="InterPro" id="IPR021109">
    <property type="entry name" value="Peptidase_aspartic_dom_sf"/>
</dbReference>
<keyword evidence="10" id="KW-1185">Reference proteome</keyword>
<dbReference type="Pfam" id="PF13650">
    <property type="entry name" value="Asp_protease_2"/>
    <property type="match status" value="1"/>
</dbReference>
<dbReference type="Pfam" id="PF18701">
    <property type="entry name" value="DUF5641"/>
    <property type="match status" value="1"/>
</dbReference>
<dbReference type="EMBL" id="CP092876">
    <property type="protein sequence ID" value="UYV77150.1"/>
    <property type="molecule type" value="Genomic_DNA"/>
</dbReference>
<dbReference type="InterPro" id="IPR008042">
    <property type="entry name" value="Retrotrans_Pao"/>
</dbReference>
<gene>
    <name evidence="9" type="ORF">LAZ67_14003449</name>
</gene>
<protein>
    <recommendedName>
        <fullName evidence="8">Integrase catalytic domain-containing protein</fullName>
    </recommendedName>
</protein>
<keyword evidence="2" id="KW-0548">Nucleotidyltransferase</keyword>
<keyword evidence="1" id="KW-0808">Transferase</keyword>
<dbReference type="PROSITE" id="PS00141">
    <property type="entry name" value="ASP_PROTEASE"/>
    <property type="match status" value="1"/>
</dbReference>
<dbReference type="InterPro" id="IPR012337">
    <property type="entry name" value="RNaseH-like_sf"/>
</dbReference>
<keyword evidence="4" id="KW-0255">Endonuclease</keyword>
<dbReference type="Gene3D" id="3.30.420.10">
    <property type="entry name" value="Ribonuclease H-like superfamily/Ribonuclease H"/>
    <property type="match status" value="1"/>
</dbReference>
<evidence type="ECO:0000256" key="5">
    <source>
        <dbReference type="ARBA" id="ARBA00022801"/>
    </source>
</evidence>
<dbReference type="InterPro" id="IPR001969">
    <property type="entry name" value="Aspartic_peptidase_AS"/>
</dbReference>
<feature type="domain" description="Integrase catalytic" evidence="8">
    <location>
        <begin position="801"/>
        <end position="979"/>
    </location>
</feature>
<dbReference type="PANTHER" id="PTHR47331:SF5">
    <property type="entry name" value="RIBONUCLEASE H"/>
    <property type="match status" value="1"/>
</dbReference>
<name>A0ABY6LBQ6_9ARAC</name>
<evidence type="ECO:0000256" key="6">
    <source>
        <dbReference type="ARBA" id="ARBA00022918"/>
    </source>
</evidence>
<proteinExistence type="predicted"/>
<evidence type="ECO:0000256" key="7">
    <source>
        <dbReference type="SAM" id="MobiDB-lite"/>
    </source>
</evidence>
<keyword evidence="3" id="KW-0540">Nuclease</keyword>
<evidence type="ECO:0000313" key="9">
    <source>
        <dbReference type="EMBL" id="UYV77150.1"/>
    </source>
</evidence>
<dbReference type="SUPFAM" id="SSF56672">
    <property type="entry name" value="DNA/RNA polymerases"/>
    <property type="match status" value="1"/>
</dbReference>
<dbReference type="InterPro" id="IPR036397">
    <property type="entry name" value="RNaseH_sf"/>
</dbReference>